<feature type="chain" id="PRO_5003011666" description="Hydrazine synthase alpha subunit middle domain-containing protein" evidence="1">
    <location>
        <begin position="19"/>
        <end position="730"/>
    </location>
</feature>
<sequence length="730" mass="79270">MKRSALILAFGLAVTACGGESAPQGPLDGVDSVVFLQRAKRGGTGDIFNYTFYEPGGRLVTLTPPTADGELEVICCDQDEAFAQADISGYDLSFDAREIVFSAKLGPQEHYGLYLLSLESGEITAIPGDPNEDYIQPAFLPGDRIFFTTSAVVEDGTPQFRDEYERRVTSQIGIINRDGTEETLGPRNLSHRVFPTVLSDGRVMLTHWNHLGEMNAGHLVVMNPDMTRMREAFGKEGTGVTNSYLKAVEIAPGRVIAVGTSRDRTVQSGALIDIRLGEVYSEDGELRADRNMSEENATYSILTPQVPLGNEPSFQNVGRYYDAYPLDSGEYPNLLTSWADGPVEDASLEAGGLDADFGIYLYDSQKGLRRPVWNDANRWDVFPRPLVSRSAPPVIPDSASNEIAGDAVLLGSTNVYESSLDSFEAGSIYGVRVLEGFSSEEGLPRDFGLTEHEGSSQLGIAQVRDDGSWAALIPPNVPIHSQVIDRFGMSLRSEPIWISGRKGESLFCNGCHEDRARTTVLNPGVTEAVIIGPNDLRSTEDRSQRQSSDFSIDAVAGVPWDTALQPIFDAKCVSCHDGDAAKEGNPSYTITDPESGESFTWTFDLSGNAVEIGVGETLFSGYSASHLSLMGPGPEVTRDLEKAGLELDADIPVFVIPSEARNSRLLQKLNPPQLFPETDTDVRAFDTAVHGEEQGFTLTADEYYLLILMADSGGQFYSRENAPSETANAN</sequence>
<dbReference type="SUPFAM" id="SSF69304">
    <property type="entry name" value="Tricorn protease N-terminal domain"/>
    <property type="match status" value="1"/>
</dbReference>
<proteinExistence type="predicted"/>
<dbReference type="AlphaFoldDB" id="D0LY61"/>
<evidence type="ECO:0000259" key="2">
    <source>
        <dbReference type="Pfam" id="PF18582"/>
    </source>
</evidence>
<keyword evidence="1" id="KW-0732">Signal</keyword>
<dbReference type="RefSeq" id="WP_012828810.1">
    <property type="nucleotide sequence ID" value="NC_013440.1"/>
</dbReference>
<dbReference type="STRING" id="502025.Hoch_3711"/>
<name>D0LY61_HALO1</name>
<organism evidence="3 4">
    <name type="scientific">Haliangium ochraceum (strain DSM 14365 / JCM 11303 / SMP-2)</name>
    <dbReference type="NCBI Taxonomy" id="502025"/>
    <lineage>
        <taxon>Bacteria</taxon>
        <taxon>Pseudomonadati</taxon>
        <taxon>Myxococcota</taxon>
        <taxon>Polyangia</taxon>
        <taxon>Haliangiales</taxon>
        <taxon>Kofleriaceae</taxon>
        <taxon>Haliangium</taxon>
    </lineage>
</organism>
<reference evidence="3 4" key="1">
    <citation type="journal article" date="2010" name="Stand. Genomic Sci.">
        <title>Complete genome sequence of Haliangium ochraceum type strain (SMP-2).</title>
        <authorList>
            <consortium name="US DOE Joint Genome Institute (JGI-PGF)"/>
            <person name="Ivanova N."/>
            <person name="Daum C."/>
            <person name="Lang E."/>
            <person name="Abt B."/>
            <person name="Kopitz M."/>
            <person name="Saunders E."/>
            <person name="Lapidus A."/>
            <person name="Lucas S."/>
            <person name="Glavina Del Rio T."/>
            <person name="Nolan M."/>
            <person name="Tice H."/>
            <person name="Copeland A."/>
            <person name="Cheng J.F."/>
            <person name="Chen F."/>
            <person name="Bruce D."/>
            <person name="Goodwin L."/>
            <person name="Pitluck S."/>
            <person name="Mavromatis K."/>
            <person name="Pati A."/>
            <person name="Mikhailova N."/>
            <person name="Chen A."/>
            <person name="Palaniappan K."/>
            <person name="Land M."/>
            <person name="Hauser L."/>
            <person name="Chang Y.J."/>
            <person name="Jeffries C.D."/>
            <person name="Detter J.C."/>
            <person name="Brettin T."/>
            <person name="Rohde M."/>
            <person name="Goker M."/>
            <person name="Bristow J."/>
            <person name="Markowitz V."/>
            <person name="Eisen J.A."/>
            <person name="Hugenholtz P."/>
            <person name="Kyrpides N.C."/>
            <person name="Klenk H.P."/>
        </authorList>
    </citation>
    <scope>NUCLEOTIDE SEQUENCE [LARGE SCALE GENOMIC DNA]</scope>
    <source>
        <strain evidence="4">DSM 14365 / CIP 107738 / JCM 11303 / AJ 13395 / SMP-2</strain>
    </source>
</reference>
<evidence type="ECO:0000256" key="1">
    <source>
        <dbReference type="SAM" id="SignalP"/>
    </source>
</evidence>
<dbReference type="eggNOG" id="COG0823">
    <property type="taxonomic scope" value="Bacteria"/>
</dbReference>
<feature type="signal peptide" evidence="1">
    <location>
        <begin position="1"/>
        <end position="18"/>
    </location>
</feature>
<dbReference type="InterPro" id="IPR040698">
    <property type="entry name" value="HZS_alpha_mid"/>
</dbReference>
<dbReference type="Gene3D" id="2.120.10.30">
    <property type="entry name" value="TolB, C-terminal domain"/>
    <property type="match status" value="1"/>
</dbReference>
<dbReference type="Pfam" id="PF18582">
    <property type="entry name" value="HZS_alpha"/>
    <property type="match status" value="1"/>
</dbReference>
<feature type="domain" description="Hydrazine synthase alpha subunit middle" evidence="2">
    <location>
        <begin position="456"/>
        <end position="513"/>
    </location>
</feature>
<dbReference type="OrthoDB" id="221261at2"/>
<protein>
    <recommendedName>
        <fullName evidence="2">Hydrazine synthase alpha subunit middle domain-containing protein</fullName>
    </recommendedName>
</protein>
<evidence type="ECO:0000313" key="4">
    <source>
        <dbReference type="Proteomes" id="UP000001880"/>
    </source>
</evidence>
<gene>
    <name evidence="3" type="ordered locus">Hoch_3711</name>
</gene>
<dbReference type="InterPro" id="IPR011042">
    <property type="entry name" value="6-blade_b-propeller_TolB-like"/>
</dbReference>
<dbReference type="PROSITE" id="PS51257">
    <property type="entry name" value="PROKAR_LIPOPROTEIN"/>
    <property type="match status" value="1"/>
</dbReference>
<dbReference type="Proteomes" id="UP000001880">
    <property type="component" value="Chromosome"/>
</dbReference>
<dbReference type="KEGG" id="hoh:Hoch_3711"/>
<accession>D0LY61</accession>
<dbReference type="EMBL" id="CP001804">
    <property type="protein sequence ID" value="ACY16211.1"/>
    <property type="molecule type" value="Genomic_DNA"/>
</dbReference>
<keyword evidence="4" id="KW-1185">Reference proteome</keyword>
<dbReference type="HOGENOM" id="CLU_379376_0_0_7"/>
<evidence type="ECO:0000313" key="3">
    <source>
        <dbReference type="EMBL" id="ACY16211.1"/>
    </source>
</evidence>